<dbReference type="Proteomes" id="UP000241048">
    <property type="component" value="Unassembled WGS sequence"/>
</dbReference>
<sequence length="210" mass="24910">MEISGNTCSLLNYKLYLNNNGLPEEKSMQQGNTKERIVEAYIELESERPVEKITVTALVERSRITRKTFYYYFKDIYDLMEYRMEREMKRVMEETMSQPDPEKALTQLYMYIMENQKHIRALSESVQFMALRRQMGEKVYQYFYNHLERIGMFKNLTMPEAAMAVQIIIFSVMGVAFDAPFKDEADVKERVATFMSVIRKCTGRDPMQVR</sequence>
<dbReference type="Gene3D" id="1.10.357.10">
    <property type="entry name" value="Tetracycline Repressor, domain 2"/>
    <property type="match status" value="1"/>
</dbReference>
<protein>
    <recommendedName>
        <fullName evidence="3">HTH tetR-type domain-containing protein</fullName>
    </recommendedName>
</protein>
<dbReference type="InterPro" id="IPR050624">
    <property type="entry name" value="HTH-type_Tx_Regulator"/>
</dbReference>
<keyword evidence="5" id="KW-1185">Reference proteome</keyword>
<dbReference type="AlphaFoldDB" id="A0A2T3FL40"/>
<dbReference type="GO" id="GO:0003677">
    <property type="term" value="F:DNA binding"/>
    <property type="evidence" value="ECO:0007669"/>
    <property type="project" value="UniProtKB-UniRule"/>
</dbReference>
<proteinExistence type="predicted"/>
<reference evidence="4 5" key="1">
    <citation type="submission" date="2018-03" db="EMBL/GenBank/DDBJ databases">
        <title>Lachnoclostridium SNUG30386 gen.nov., sp.nov., isolated from human faeces.</title>
        <authorList>
            <person name="Seo B."/>
            <person name="Jeon K."/>
            <person name="Ko G."/>
        </authorList>
    </citation>
    <scope>NUCLEOTIDE SEQUENCE [LARGE SCALE GENOMIC DNA]</scope>
    <source>
        <strain evidence="4 5">SNUG30386</strain>
    </source>
</reference>
<evidence type="ECO:0000259" key="3">
    <source>
        <dbReference type="PROSITE" id="PS50977"/>
    </source>
</evidence>
<dbReference type="Pfam" id="PF00440">
    <property type="entry name" value="TetR_N"/>
    <property type="match status" value="1"/>
</dbReference>
<dbReference type="InterPro" id="IPR001647">
    <property type="entry name" value="HTH_TetR"/>
</dbReference>
<dbReference type="PANTHER" id="PTHR43479">
    <property type="entry name" value="ACREF/ENVCD OPERON REPRESSOR-RELATED"/>
    <property type="match status" value="1"/>
</dbReference>
<evidence type="ECO:0000313" key="4">
    <source>
        <dbReference type="EMBL" id="PST35972.1"/>
    </source>
</evidence>
<gene>
    <name evidence="4" type="ORF">C7U56_14020</name>
</gene>
<feature type="DNA-binding region" description="H-T-H motif" evidence="2">
    <location>
        <begin position="54"/>
        <end position="73"/>
    </location>
</feature>
<evidence type="ECO:0000256" key="2">
    <source>
        <dbReference type="PROSITE-ProRule" id="PRU00335"/>
    </source>
</evidence>
<accession>A0A2T3FL40</accession>
<dbReference type="SUPFAM" id="SSF46689">
    <property type="entry name" value="Homeodomain-like"/>
    <property type="match status" value="1"/>
</dbReference>
<name>A0A2T3FL40_9CLOT</name>
<evidence type="ECO:0000256" key="1">
    <source>
        <dbReference type="ARBA" id="ARBA00023125"/>
    </source>
</evidence>
<dbReference type="PANTHER" id="PTHR43479:SF11">
    <property type="entry name" value="ACREF_ENVCD OPERON REPRESSOR-RELATED"/>
    <property type="match status" value="1"/>
</dbReference>
<dbReference type="PROSITE" id="PS50977">
    <property type="entry name" value="HTH_TETR_2"/>
    <property type="match status" value="1"/>
</dbReference>
<dbReference type="EMBL" id="PYLO01000006">
    <property type="protein sequence ID" value="PST35972.1"/>
    <property type="molecule type" value="Genomic_DNA"/>
</dbReference>
<feature type="domain" description="HTH tetR-type" evidence="3">
    <location>
        <begin position="31"/>
        <end position="91"/>
    </location>
</feature>
<comment type="caution">
    <text evidence="4">The sequence shown here is derived from an EMBL/GenBank/DDBJ whole genome shotgun (WGS) entry which is preliminary data.</text>
</comment>
<dbReference type="InterPro" id="IPR009057">
    <property type="entry name" value="Homeodomain-like_sf"/>
</dbReference>
<keyword evidence="1 2" id="KW-0238">DNA-binding</keyword>
<evidence type="ECO:0000313" key="5">
    <source>
        <dbReference type="Proteomes" id="UP000241048"/>
    </source>
</evidence>
<organism evidence="4 5">
    <name type="scientific">Clostridium fessum</name>
    <dbReference type="NCBI Taxonomy" id="2126740"/>
    <lineage>
        <taxon>Bacteria</taxon>
        <taxon>Bacillati</taxon>
        <taxon>Bacillota</taxon>
        <taxon>Clostridia</taxon>
        <taxon>Eubacteriales</taxon>
        <taxon>Clostridiaceae</taxon>
        <taxon>Clostridium</taxon>
    </lineage>
</organism>